<dbReference type="GO" id="GO:0005783">
    <property type="term" value="C:endoplasmic reticulum"/>
    <property type="evidence" value="ECO:0007669"/>
    <property type="project" value="TreeGrafter"/>
</dbReference>
<dbReference type="RefSeq" id="XP_052947193.1">
    <property type="nucleotide sequence ID" value="XM_053086868.1"/>
</dbReference>
<dbReference type="SMART" id="SM00563">
    <property type="entry name" value="PlsC"/>
    <property type="match status" value="1"/>
</dbReference>
<dbReference type="PANTHER" id="PTHR10983">
    <property type="entry name" value="1-ACYLGLYCEROL-3-PHOSPHATE ACYLTRANSFERASE-RELATED"/>
    <property type="match status" value="1"/>
</dbReference>
<keyword evidence="1" id="KW-0812">Transmembrane</keyword>
<dbReference type="CDD" id="cd07990">
    <property type="entry name" value="LPLAT_LCLAT1-like"/>
    <property type="match status" value="1"/>
</dbReference>
<dbReference type="GO" id="GO:0036149">
    <property type="term" value="P:phosphatidylinositol acyl-chain remodeling"/>
    <property type="evidence" value="ECO:0007669"/>
    <property type="project" value="TreeGrafter"/>
</dbReference>
<dbReference type="Pfam" id="PF01553">
    <property type="entry name" value="Acyltransferase"/>
    <property type="match status" value="1"/>
</dbReference>
<dbReference type="GO" id="GO:0016746">
    <property type="term" value="F:acyltransferase activity"/>
    <property type="evidence" value="ECO:0007669"/>
    <property type="project" value="UniProtKB-KW"/>
</dbReference>
<keyword evidence="1" id="KW-1133">Transmembrane helix</keyword>
<dbReference type="SUPFAM" id="SSF69593">
    <property type="entry name" value="Glycerol-3-phosphate (1)-acyltransferase"/>
    <property type="match status" value="1"/>
</dbReference>
<sequence>MTSSPPAAAGRAMHTIPIADRPPHGPIASKILFPLLMIVGLLGIASTTLLATPLLLLPGKWGVSVMDMVVGFTKDGFGRLLIAIMVLFAPATLHFTVDAPLDLVDLVERDGRGRVKRLNLPDRLVAIANHQAYTDWMYLWIMACYSGHASGVVILLKYSLRKVPILGWGMQRFFRFIFMKRSWAADKGHLTEALSQLGHDANITPDYDVIPLAPPPKRSPLWLLIFPEGTIASDEERVKSVKYAAREDTDDFVTMLHPRSTGLLFCLRALLPHIPDLKLLDVTIGYQDVPFGKYPQDYYGLASIFYRSVPPPTVHIHLRLYSDLAAKSSPIPSLTSASVVSGGQVGMASSEEARAFELWLRGVWEKKEERLKQFCADQRFIGDGGDQAKEVVRVRQTSSVHWLSAVGGGGMFTLAIGLWSLRKIVGWWRL</sequence>
<feature type="transmembrane region" description="Helical" evidence="1">
    <location>
        <begin position="31"/>
        <end position="56"/>
    </location>
</feature>
<feature type="domain" description="Phospholipid/glycerol acyltransferase" evidence="2">
    <location>
        <begin position="124"/>
        <end position="264"/>
    </location>
</feature>
<keyword evidence="3" id="KW-0808">Transferase</keyword>
<feature type="transmembrane region" description="Helical" evidence="1">
    <location>
        <begin position="402"/>
        <end position="421"/>
    </location>
</feature>
<dbReference type="PANTHER" id="PTHR10983:SF16">
    <property type="entry name" value="LYSOCARDIOLIPIN ACYLTRANSFERASE 1"/>
    <property type="match status" value="1"/>
</dbReference>
<protein>
    <submittedName>
        <fullName evidence="3">Acyltransferase-domain-containing protein</fullName>
    </submittedName>
</protein>
<name>A0AA38HBP1_9TREE</name>
<feature type="transmembrane region" description="Helical" evidence="1">
    <location>
        <begin position="77"/>
        <end position="97"/>
    </location>
</feature>
<organism evidence="3 4">
    <name type="scientific">Dioszegia hungarica</name>
    <dbReference type="NCBI Taxonomy" id="4972"/>
    <lineage>
        <taxon>Eukaryota</taxon>
        <taxon>Fungi</taxon>
        <taxon>Dikarya</taxon>
        <taxon>Basidiomycota</taxon>
        <taxon>Agaricomycotina</taxon>
        <taxon>Tremellomycetes</taxon>
        <taxon>Tremellales</taxon>
        <taxon>Bulleribasidiaceae</taxon>
        <taxon>Dioszegia</taxon>
    </lineage>
</organism>
<proteinExistence type="predicted"/>
<keyword evidence="1" id="KW-0472">Membrane</keyword>
<dbReference type="Proteomes" id="UP001164286">
    <property type="component" value="Unassembled WGS sequence"/>
</dbReference>
<evidence type="ECO:0000256" key="1">
    <source>
        <dbReference type="SAM" id="Phobius"/>
    </source>
</evidence>
<reference evidence="3" key="1">
    <citation type="journal article" date="2022" name="G3 (Bethesda)">
        <title>High quality genome of the basidiomycete yeast Dioszegia hungarica PDD-24b-2 isolated from cloud water.</title>
        <authorList>
            <person name="Jarrige D."/>
            <person name="Haridas S."/>
            <person name="Bleykasten-Grosshans C."/>
            <person name="Joly M."/>
            <person name="Nadalig T."/>
            <person name="Sancelme M."/>
            <person name="Vuilleumier S."/>
            <person name="Grigoriev I.V."/>
            <person name="Amato P."/>
            <person name="Bringel F."/>
        </authorList>
    </citation>
    <scope>NUCLEOTIDE SEQUENCE</scope>
    <source>
        <strain evidence="3">PDD-24b-2</strain>
    </source>
</reference>
<accession>A0AA38HBP1</accession>
<feature type="transmembrane region" description="Helical" evidence="1">
    <location>
        <begin position="137"/>
        <end position="156"/>
    </location>
</feature>
<dbReference type="EMBL" id="JAKWFO010000004">
    <property type="protein sequence ID" value="KAI9637416.1"/>
    <property type="molecule type" value="Genomic_DNA"/>
</dbReference>
<comment type="caution">
    <text evidence="3">The sequence shown here is derived from an EMBL/GenBank/DDBJ whole genome shotgun (WGS) entry which is preliminary data.</text>
</comment>
<evidence type="ECO:0000313" key="4">
    <source>
        <dbReference type="Proteomes" id="UP001164286"/>
    </source>
</evidence>
<keyword evidence="3" id="KW-0012">Acyltransferase</keyword>
<dbReference type="InterPro" id="IPR002123">
    <property type="entry name" value="Plipid/glycerol_acylTrfase"/>
</dbReference>
<dbReference type="AlphaFoldDB" id="A0AA38HBP1"/>
<evidence type="ECO:0000313" key="3">
    <source>
        <dbReference type="EMBL" id="KAI9637416.1"/>
    </source>
</evidence>
<evidence type="ECO:0000259" key="2">
    <source>
        <dbReference type="SMART" id="SM00563"/>
    </source>
</evidence>
<gene>
    <name evidence="3" type="ORF">MKK02DRAFT_24264</name>
</gene>
<keyword evidence="4" id="KW-1185">Reference proteome</keyword>
<dbReference type="GeneID" id="77726069"/>